<feature type="region of interest" description="Disordered" evidence="1">
    <location>
        <begin position="1"/>
        <end position="93"/>
    </location>
</feature>
<feature type="compositionally biased region" description="Acidic residues" evidence="1">
    <location>
        <begin position="51"/>
        <end position="93"/>
    </location>
</feature>
<evidence type="ECO:0000256" key="1">
    <source>
        <dbReference type="SAM" id="MobiDB-lite"/>
    </source>
</evidence>
<protein>
    <submittedName>
        <fullName evidence="2">Uncharacterized protein</fullName>
    </submittedName>
</protein>
<evidence type="ECO:0000313" key="2">
    <source>
        <dbReference type="EMBL" id="MFC6887935.1"/>
    </source>
</evidence>
<accession>A0ABD5UEQ0</accession>
<dbReference type="AlphaFoldDB" id="A0ABD5UEQ0"/>
<keyword evidence="3" id="KW-1185">Reference proteome</keyword>
<dbReference type="Proteomes" id="UP001596333">
    <property type="component" value="Unassembled WGS sequence"/>
</dbReference>
<comment type="caution">
    <text evidence="2">The sequence shown here is derived from an EMBL/GenBank/DDBJ whole genome shotgun (WGS) entry which is preliminary data.</text>
</comment>
<gene>
    <name evidence="2" type="ORF">ACFQEY_02530</name>
</gene>
<sequence>MSDDSRNTDPVRVQVVGRQFRHDGEEYHTGDELEVPEWVLDGYPGRIEPVAEPEPEPTAETEPDDGDGVDDDGADGEEGGEDEIVVDPDPSDLSVEELSERIADVDDVELLAAIQDAEEEGEDRTTAIDALEKRIAELEG</sequence>
<proteinExistence type="predicted"/>
<dbReference type="EMBL" id="JBHSXI010000001">
    <property type="protein sequence ID" value="MFC6887935.1"/>
    <property type="molecule type" value="Genomic_DNA"/>
</dbReference>
<organism evidence="2 3">
    <name type="scientific">Halorubrum trueperi</name>
    <dbReference type="NCBI Taxonomy" id="2004704"/>
    <lineage>
        <taxon>Archaea</taxon>
        <taxon>Methanobacteriati</taxon>
        <taxon>Methanobacteriota</taxon>
        <taxon>Stenosarchaea group</taxon>
        <taxon>Halobacteria</taxon>
        <taxon>Halobacteriales</taxon>
        <taxon>Haloferacaceae</taxon>
        <taxon>Halorubrum</taxon>
    </lineage>
</organism>
<reference evidence="2 3" key="1">
    <citation type="journal article" date="2019" name="Int. J. Syst. Evol. Microbiol.">
        <title>The Global Catalogue of Microorganisms (GCM) 10K type strain sequencing project: providing services to taxonomists for standard genome sequencing and annotation.</title>
        <authorList>
            <consortium name="The Broad Institute Genomics Platform"/>
            <consortium name="The Broad Institute Genome Sequencing Center for Infectious Disease"/>
            <person name="Wu L."/>
            <person name="Ma J."/>
        </authorList>
    </citation>
    <scope>NUCLEOTIDE SEQUENCE [LARGE SCALE GENOMIC DNA]</scope>
    <source>
        <strain evidence="2 3">Y73</strain>
    </source>
</reference>
<evidence type="ECO:0000313" key="3">
    <source>
        <dbReference type="Proteomes" id="UP001596333"/>
    </source>
</evidence>
<feature type="compositionally biased region" description="Basic and acidic residues" evidence="1">
    <location>
        <begin position="20"/>
        <end position="31"/>
    </location>
</feature>
<dbReference type="RefSeq" id="WP_379764483.1">
    <property type="nucleotide sequence ID" value="NZ_JBHSXI010000001.1"/>
</dbReference>
<name>A0ABD5UEQ0_9EURY</name>